<evidence type="ECO:0000313" key="1">
    <source>
        <dbReference type="EMBL" id="TYA53052.1"/>
    </source>
</evidence>
<dbReference type="RefSeq" id="WP_148456032.1">
    <property type="nucleotide sequence ID" value="NZ_VSFC01000052.1"/>
</dbReference>
<gene>
    <name evidence="1" type="ORF">FVF61_10330</name>
</gene>
<dbReference type="EMBL" id="VSFC01000052">
    <property type="protein sequence ID" value="TYA53052.1"/>
    <property type="molecule type" value="Genomic_DNA"/>
</dbReference>
<keyword evidence="2" id="KW-1185">Reference proteome</keyword>
<dbReference type="OrthoDB" id="676860at2"/>
<evidence type="ECO:0000313" key="2">
    <source>
        <dbReference type="Proteomes" id="UP000324550"/>
    </source>
</evidence>
<reference evidence="1 2" key="1">
    <citation type="submission" date="2019-08" db="EMBL/GenBank/DDBJ databases">
        <title>Formosa sediminis sp. nov., isolated from marine sediment.</title>
        <authorList>
            <person name="Cao W.R."/>
        </authorList>
    </citation>
    <scope>NUCLEOTIDE SEQUENCE [LARGE SCALE GENOMIC DNA]</scope>
    <source>
        <strain evidence="1 2">1494</strain>
    </source>
</reference>
<name>A0A5D0G517_9FLAO</name>
<dbReference type="Proteomes" id="UP000324550">
    <property type="component" value="Unassembled WGS sequence"/>
</dbReference>
<dbReference type="AlphaFoldDB" id="A0A5D0G517"/>
<accession>A0A5D0G517</accession>
<organism evidence="1 2">
    <name type="scientific">Formosa maritima</name>
    <dbReference type="NCBI Taxonomy" id="2592046"/>
    <lineage>
        <taxon>Bacteria</taxon>
        <taxon>Pseudomonadati</taxon>
        <taxon>Bacteroidota</taxon>
        <taxon>Flavobacteriia</taxon>
        <taxon>Flavobacteriales</taxon>
        <taxon>Flavobacteriaceae</taxon>
        <taxon>Formosa</taxon>
    </lineage>
</organism>
<comment type="caution">
    <text evidence="1">The sequence shown here is derived from an EMBL/GenBank/DDBJ whole genome shotgun (WGS) entry which is preliminary data.</text>
</comment>
<sequence>MVRIINYKERLKEDGTSFFVLELQGGIEMVQSKETGNFYATAKKAFISSTFDEQVCTSLIGTEMPGSIIKEDCEPFDYIVKETGEEITLSHRWMYVPDDAVNQKQQPVKNELDFVSNSALFSKNGILEHAE</sequence>
<protein>
    <submittedName>
        <fullName evidence="1">Uncharacterized protein</fullName>
    </submittedName>
</protein>
<proteinExistence type="predicted"/>